<name>A0AC34QCT1_9BILA</name>
<sequence>MKPVNAVDAQTAPTVAEQQSLNPPVAAPSNQSSANELTSLNNPNFQKYLKILDIDPEKDQDLLWIAREGFVQPLGGEWKTIPTDDGDFYFVHRTTGKSSWEHPSDAIYRQKVEFWKAKRGSSPEANGQGAKDVEVLSSLSEDVESSDSVTFGSPEVEELPLEAPPSDELEKLVVSSPRSENSNDERKKVSFSKHLVKIYEFNDGTLQWKRSNLFRKQNSADSDRPHESDDSGDDKGKQTPERRPGTPLIVQTERYRRLKRV</sequence>
<organism evidence="1 2">
    <name type="scientific">Panagrolaimus sp. JU765</name>
    <dbReference type="NCBI Taxonomy" id="591449"/>
    <lineage>
        <taxon>Eukaryota</taxon>
        <taxon>Metazoa</taxon>
        <taxon>Ecdysozoa</taxon>
        <taxon>Nematoda</taxon>
        <taxon>Chromadorea</taxon>
        <taxon>Rhabditida</taxon>
        <taxon>Tylenchina</taxon>
        <taxon>Panagrolaimomorpha</taxon>
        <taxon>Panagrolaimoidea</taxon>
        <taxon>Panagrolaimidae</taxon>
        <taxon>Panagrolaimus</taxon>
    </lineage>
</organism>
<reference evidence="2" key="1">
    <citation type="submission" date="2022-11" db="UniProtKB">
        <authorList>
            <consortium name="WormBaseParasite"/>
        </authorList>
    </citation>
    <scope>IDENTIFICATION</scope>
</reference>
<proteinExistence type="predicted"/>
<accession>A0AC34QCT1</accession>
<evidence type="ECO:0000313" key="2">
    <source>
        <dbReference type="WBParaSite" id="JU765_v2.g15175.t1"/>
    </source>
</evidence>
<dbReference type="WBParaSite" id="JU765_v2.g15175.t1">
    <property type="protein sequence ID" value="JU765_v2.g15175.t1"/>
    <property type="gene ID" value="JU765_v2.g15175"/>
</dbReference>
<evidence type="ECO:0000313" key="1">
    <source>
        <dbReference type="Proteomes" id="UP000887576"/>
    </source>
</evidence>
<protein>
    <submittedName>
        <fullName evidence="2">WW domain-containing protein</fullName>
    </submittedName>
</protein>
<dbReference type="Proteomes" id="UP000887576">
    <property type="component" value="Unplaced"/>
</dbReference>